<protein>
    <recommendedName>
        <fullName evidence="6">Oligopeptidase F</fullName>
        <ecNumber evidence="6">3.4.24.-</ecNumber>
    </recommendedName>
</protein>
<dbReference type="Gene3D" id="1.10.1370.20">
    <property type="entry name" value="Oligoendopeptidase f, C-terminal domain"/>
    <property type="match status" value="1"/>
</dbReference>
<dbReference type="RefSeq" id="WP_106056927.1">
    <property type="nucleotide sequence ID" value="NZ_CP027228.1"/>
</dbReference>
<evidence type="ECO:0000313" key="10">
    <source>
        <dbReference type="Proteomes" id="UP000237883"/>
    </source>
</evidence>
<keyword evidence="4 6" id="KW-0862">Zinc</keyword>
<dbReference type="InterPro" id="IPR042088">
    <property type="entry name" value="OligoPept_F_C"/>
</dbReference>
<evidence type="ECO:0000256" key="6">
    <source>
        <dbReference type="RuleBase" id="RU368091"/>
    </source>
</evidence>
<dbReference type="GeneID" id="78391195"/>
<organism evidence="9 10">
    <name type="scientific">Mogibacterium diversum</name>
    <dbReference type="NCBI Taxonomy" id="114527"/>
    <lineage>
        <taxon>Bacteria</taxon>
        <taxon>Bacillati</taxon>
        <taxon>Bacillota</taxon>
        <taxon>Clostridia</taxon>
        <taxon>Peptostreptococcales</taxon>
        <taxon>Anaerovoracaceae</taxon>
        <taxon>Mogibacterium</taxon>
    </lineage>
</organism>
<dbReference type="Gene3D" id="1.10.287.830">
    <property type="entry name" value="putative peptidase helix hairpin domain like"/>
    <property type="match status" value="1"/>
</dbReference>
<evidence type="ECO:0000259" key="8">
    <source>
        <dbReference type="Pfam" id="PF08439"/>
    </source>
</evidence>
<comment type="function">
    <text evidence="6">Has oligopeptidase activity and degrades a variety of small bioactive peptides.</text>
</comment>
<comment type="similarity">
    <text evidence="6">Belongs to the peptidase M3B family.</text>
</comment>
<dbReference type="InterPro" id="IPR004438">
    <property type="entry name" value="Peptidase_M3B"/>
</dbReference>
<sequence length="600" mass="69283">MKKYDLKNRSEIADRDKWNLEAMYPDEAKWEEDLSTALKSSEEFILLKGRLTESAEGLLKALRLYADMMRKAENAFVYSRMRHDEDNANTKYTEMNNKSLSTLAQISANVSFFTPELLEADETVIKGYIYEVPALKEFSFMLDSIMLSKPHVLSSDEERIIAQLNESASAPDEIYTMFNDADLSFGKVTNEDAIDVELTHGNYIQFMESENREVRKNAFEAMYQRYKEFNNSISVMYNYSVKHDYIMSKLRKYKSTLDSELSGERIPLSVYDNLIDAVHKNLPSMHKYMEIRKRALGLNELRMYDVYRPIVKPEGLECSYEEAVDIACKALAPLGEDYVRTLRKGLTEDRWVDIYENAGKTSGAYSFGSYDSNPYILMNFSGELRDVFTLIHEAGHSMHSYYTRRTQPFVYGGHSIFTAEVASTVNETLLIHYLLSNAESVDMKKYLINFYIDEFKSTLFRQTMFAEFEKIAHETVENGGSLTAQYLNEEYDKLNTIYYGPSIEHDEFIQYEWSRIPHFYRAYYVYQYATGYSAANAIANRILTGGEAERNDYLKFLATGESDYPIELLKIAGVDMSTEEPVLSALSTFAKLVDELDEMI</sequence>
<evidence type="ECO:0000256" key="3">
    <source>
        <dbReference type="ARBA" id="ARBA00022801"/>
    </source>
</evidence>
<comment type="cofactor">
    <cofactor evidence="6">
        <name>Zn(2+)</name>
        <dbReference type="ChEBI" id="CHEBI:29105"/>
    </cofactor>
    <text evidence="6">Binds 1 zinc ion.</text>
</comment>
<keyword evidence="10" id="KW-1185">Reference proteome</keyword>
<evidence type="ECO:0000256" key="4">
    <source>
        <dbReference type="ARBA" id="ARBA00022833"/>
    </source>
</evidence>
<dbReference type="SUPFAM" id="SSF55486">
    <property type="entry name" value="Metalloproteases ('zincins'), catalytic domain"/>
    <property type="match status" value="1"/>
</dbReference>
<dbReference type="EC" id="3.4.24.-" evidence="6"/>
<feature type="domain" description="Oligopeptidase F N-terminal" evidence="8">
    <location>
        <begin position="116"/>
        <end position="185"/>
    </location>
</feature>
<dbReference type="Proteomes" id="UP000237883">
    <property type="component" value="Chromosome"/>
</dbReference>
<keyword evidence="2 6" id="KW-0479">Metal-binding</keyword>
<dbReference type="NCBIfam" id="TIGR00181">
    <property type="entry name" value="pepF"/>
    <property type="match status" value="1"/>
</dbReference>
<dbReference type="AlphaFoldDB" id="A0A2S0L3J7"/>
<dbReference type="InterPro" id="IPR001567">
    <property type="entry name" value="Pept_M3A_M3B_dom"/>
</dbReference>
<dbReference type="GO" id="GO:0006508">
    <property type="term" value="P:proteolysis"/>
    <property type="evidence" value="ECO:0007669"/>
    <property type="project" value="UniProtKB-KW"/>
</dbReference>
<dbReference type="Pfam" id="PF08439">
    <property type="entry name" value="Peptidase_M3_N"/>
    <property type="match status" value="1"/>
</dbReference>
<proteinExistence type="inferred from homology"/>
<evidence type="ECO:0000259" key="7">
    <source>
        <dbReference type="Pfam" id="PF01432"/>
    </source>
</evidence>
<dbReference type="Pfam" id="PF01432">
    <property type="entry name" value="Peptidase_M3"/>
    <property type="match status" value="1"/>
</dbReference>
<keyword evidence="5 6" id="KW-0482">Metalloprotease</keyword>
<dbReference type="InterPro" id="IPR045090">
    <property type="entry name" value="Pept_M3A_M3B"/>
</dbReference>
<dbReference type="Gene3D" id="1.20.140.70">
    <property type="entry name" value="Oligopeptidase f, N-terminal domain"/>
    <property type="match status" value="1"/>
</dbReference>
<evidence type="ECO:0000313" key="9">
    <source>
        <dbReference type="EMBL" id="AVM47848.1"/>
    </source>
</evidence>
<dbReference type="InterPro" id="IPR013647">
    <property type="entry name" value="OligopepF_N_dom"/>
</dbReference>
<dbReference type="EMBL" id="CP027228">
    <property type="protein sequence ID" value="AVM47848.1"/>
    <property type="molecule type" value="Genomic_DNA"/>
</dbReference>
<dbReference type="GO" id="GO:0046872">
    <property type="term" value="F:metal ion binding"/>
    <property type="evidence" value="ECO:0007669"/>
    <property type="project" value="UniProtKB-UniRule"/>
</dbReference>
<name>A0A2S0L3J7_9FIRM</name>
<dbReference type="KEGG" id="mdv:C5Q96_02855"/>
<keyword evidence="1 6" id="KW-0645">Protease</keyword>
<evidence type="ECO:0000256" key="2">
    <source>
        <dbReference type="ARBA" id="ARBA00022723"/>
    </source>
</evidence>
<evidence type="ECO:0000256" key="5">
    <source>
        <dbReference type="ARBA" id="ARBA00023049"/>
    </source>
</evidence>
<feature type="domain" description="Peptidase M3A/M3B catalytic" evidence="7">
    <location>
        <begin position="206"/>
        <end position="586"/>
    </location>
</feature>
<dbReference type="GO" id="GO:0004222">
    <property type="term" value="F:metalloendopeptidase activity"/>
    <property type="evidence" value="ECO:0007669"/>
    <property type="project" value="UniProtKB-UniRule"/>
</dbReference>
<dbReference type="CDD" id="cd09608">
    <property type="entry name" value="M3B_PepF"/>
    <property type="match status" value="1"/>
</dbReference>
<gene>
    <name evidence="9" type="primary">pepF</name>
    <name evidence="9" type="ORF">C5Q96_02855</name>
</gene>
<dbReference type="OrthoDB" id="9766487at2"/>
<evidence type="ECO:0000256" key="1">
    <source>
        <dbReference type="ARBA" id="ARBA00022670"/>
    </source>
</evidence>
<dbReference type="PANTHER" id="PTHR11804:SF84">
    <property type="entry name" value="SACCHAROLYSIN"/>
    <property type="match status" value="1"/>
</dbReference>
<dbReference type="PANTHER" id="PTHR11804">
    <property type="entry name" value="PROTEASE M3 THIMET OLIGOPEPTIDASE-RELATED"/>
    <property type="match status" value="1"/>
</dbReference>
<dbReference type="GO" id="GO:0006518">
    <property type="term" value="P:peptide metabolic process"/>
    <property type="evidence" value="ECO:0007669"/>
    <property type="project" value="TreeGrafter"/>
</dbReference>
<accession>A0A2S0L3J7</accession>
<keyword evidence="3 6" id="KW-0378">Hydrolase</keyword>
<reference evidence="10" key="1">
    <citation type="submission" date="2018-02" db="EMBL/GenBank/DDBJ databases">
        <authorList>
            <person name="Holder M.E."/>
            <person name="Ajami N.J."/>
            <person name="Petrosino J.F."/>
        </authorList>
    </citation>
    <scope>NUCLEOTIDE SEQUENCE [LARGE SCALE GENOMIC DNA]</scope>
    <source>
        <strain evidence="10">CCUG 47132</strain>
    </source>
</reference>